<dbReference type="Proteomes" id="UP000708208">
    <property type="component" value="Unassembled WGS sequence"/>
</dbReference>
<organism evidence="1 2">
    <name type="scientific">Allacma fusca</name>
    <dbReference type="NCBI Taxonomy" id="39272"/>
    <lineage>
        <taxon>Eukaryota</taxon>
        <taxon>Metazoa</taxon>
        <taxon>Ecdysozoa</taxon>
        <taxon>Arthropoda</taxon>
        <taxon>Hexapoda</taxon>
        <taxon>Collembola</taxon>
        <taxon>Symphypleona</taxon>
        <taxon>Sminthuridae</taxon>
        <taxon>Allacma</taxon>
    </lineage>
</organism>
<feature type="non-terminal residue" evidence="1">
    <location>
        <position position="211"/>
    </location>
</feature>
<name>A0A8J2NK29_9HEXA</name>
<dbReference type="OrthoDB" id="6767342at2759"/>
<evidence type="ECO:0000313" key="1">
    <source>
        <dbReference type="EMBL" id="CAG7672714.1"/>
    </source>
</evidence>
<keyword evidence="2" id="KW-1185">Reference proteome</keyword>
<sequence>MEVGNHCNHIGEMDAVERARGEMYAVERARCEMYAVELTPGEMIAVERTRGEMGAVERTRGEMGAVERTRGEMDVTIERSKEANEDLTPEANEDLTSEANDLTPQRVMVVGTFVNLRHVPDITRFLSWIKLVRTTAWVRRFARNWMVKEKRSGELTAHELFEAEEIWWKVVQQISFADELQTLGKGRSFNVNSRLKFLSPFKDSNGILRMR</sequence>
<gene>
    <name evidence="1" type="ORF">AFUS01_LOCUS2135</name>
</gene>
<protein>
    <submittedName>
        <fullName evidence="1">Uncharacterized protein</fullName>
    </submittedName>
</protein>
<reference evidence="1" key="1">
    <citation type="submission" date="2021-06" db="EMBL/GenBank/DDBJ databases">
        <authorList>
            <person name="Hodson N. C."/>
            <person name="Mongue J. A."/>
            <person name="Jaron S. K."/>
        </authorList>
    </citation>
    <scope>NUCLEOTIDE SEQUENCE</scope>
</reference>
<evidence type="ECO:0000313" key="2">
    <source>
        <dbReference type="Proteomes" id="UP000708208"/>
    </source>
</evidence>
<accession>A0A8J2NK29</accession>
<proteinExistence type="predicted"/>
<dbReference type="AlphaFoldDB" id="A0A8J2NK29"/>
<dbReference type="EMBL" id="CAJVCH010012097">
    <property type="protein sequence ID" value="CAG7672714.1"/>
    <property type="molecule type" value="Genomic_DNA"/>
</dbReference>
<comment type="caution">
    <text evidence="1">The sequence shown here is derived from an EMBL/GenBank/DDBJ whole genome shotgun (WGS) entry which is preliminary data.</text>
</comment>